<evidence type="ECO:0000256" key="1">
    <source>
        <dbReference type="SAM" id="MobiDB-lite"/>
    </source>
</evidence>
<name>A0AAN7UAE3_9PEZI</name>
<sequence length="441" mass="48395">MRPKHQTSVPLSASVPLHNNNPCFPYTLSTLHALTFGALTLHLGQKANFVGGVGIEDIGTIPFHIARPVLLKIDSPTQLRRIEINSPHLEADTAELWKRLIARDFPVLAQREALVPKNPRSWHKIYAKYHRENAKAKQTAEELLKQAFKGIKEEKDRSTSQVVNYDSRKLPRLPRDVRPQVGVRAKGRRAGPDQSELRFTGGSRTKVNTPKSLLKRAMREAKEISTRNRLNTSASGSIRVRPGQIARAPTGMVQEKVTKARPLTGIRPPTRRQLDPKHQEIEDREARLRRAKETGTQKGGSYISDDDLGDLDIDVEDGPVGLEVDDLESMIEQPQPSYGADSSASSRLSPSTARGSVFARKMGSSAAAPSTSRVHTEAHTKPKTAQDQKEPAIGGRPLGPASPPPKPTLSSSASPGAGPTLPRKRKAVDVFMKPKPKVSRP</sequence>
<organism evidence="2 3">
    <name type="scientific">Xylaria bambusicola</name>
    <dbReference type="NCBI Taxonomy" id="326684"/>
    <lineage>
        <taxon>Eukaryota</taxon>
        <taxon>Fungi</taxon>
        <taxon>Dikarya</taxon>
        <taxon>Ascomycota</taxon>
        <taxon>Pezizomycotina</taxon>
        <taxon>Sordariomycetes</taxon>
        <taxon>Xylariomycetidae</taxon>
        <taxon>Xylariales</taxon>
        <taxon>Xylariaceae</taxon>
        <taxon>Xylaria</taxon>
    </lineage>
</organism>
<feature type="compositionally biased region" description="Low complexity" evidence="1">
    <location>
        <begin position="337"/>
        <end position="353"/>
    </location>
</feature>
<dbReference type="GO" id="GO:0006368">
    <property type="term" value="P:transcription elongation by RNA polymerase II"/>
    <property type="evidence" value="ECO:0007669"/>
    <property type="project" value="InterPro"/>
</dbReference>
<dbReference type="GO" id="GO:0070449">
    <property type="term" value="C:elongin complex"/>
    <property type="evidence" value="ECO:0007669"/>
    <property type="project" value="InterPro"/>
</dbReference>
<dbReference type="InterPro" id="IPR051870">
    <property type="entry name" value="Elongin-A_domain"/>
</dbReference>
<feature type="region of interest" description="Disordered" evidence="1">
    <location>
        <begin position="182"/>
        <end position="207"/>
    </location>
</feature>
<dbReference type="PANTHER" id="PTHR15141:SF76">
    <property type="entry name" value="TRANSCRIPTION ELONGATION FACTOR B POLYPEPTIDE 3"/>
    <property type="match status" value="1"/>
</dbReference>
<accession>A0AAN7UAE3</accession>
<dbReference type="EMBL" id="JAWHQM010000001">
    <property type="protein sequence ID" value="KAK5624543.1"/>
    <property type="molecule type" value="Genomic_DNA"/>
</dbReference>
<evidence type="ECO:0000313" key="3">
    <source>
        <dbReference type="Proteomes" id="UP001305414"/>
    </source>
</evidence>
<keyword evidence="3" id="KW-1185">Reference proteome</keyword>
<dbReference type="AlphaFoldDB" id="A0AAN7UAE3"/>
<feature type="region of interest" description="Disordered" evidence="1">
    <location>
        <begin position="290"/>
        <end position="441"/>
    </location>
</feature>
<feature type="compositionally biased region" description="Acidic residues" evidence="1">
    <location>
        <begin position="304"/>
        <end position="329"/>
    </location>
</feature>
<dbReference type="Gene3D" id="6.10.250.3180">
    <property type="match status" value="1"/>
</dbReference>
<proteinExistence type="predicted"/>
<dbReference type="Pfam" id="PF06881">
    <property type="entry name" value="Elongin_A"/>
    <property type="match status" value="1"/>
</dbReference>
<reference evidence="2 3" key="1">
    <citation type="submission" date="2023-10" db="EMBL/GenBank/DDBJ databases">
        <title>Draft genome sequence of Xylaria bambusicola isolate GMP-LS, the root and basal stem rot pathogen of sugarcane in Indonesia.</title>
        <authorList>
            <person name="Selvaraj P."/>
            <person name="Muralishankar V."/>
            <person name="Muruganantham S."/>
            <person name="Sp S."/>
            <person name="Haryani S."/>
            <person name="Lau K.J.X."/>
            <person name="Naqvi N.I."/>
        </authorList>
    </citation>
    <scope>NUCLEOTIDE SEQUENCE [LARGE SCALE GENOMIC DNA]</scope>
    <source>
        <strain evidence="2">GMP-LS</strain>
    </source>
</reference>
<feature type="compositionally biased region" description="Basic and acidic residues" evidence="1">
    <location>
        <begin position="374"/>
        <end position="390"/>
    </location>
</feature>
<evidence type="ECO:0008006" key="4">
    <source>
        <dbReference type="Google" id="ProtNLM"/>
    </source>
</evidence>
<evidence type="ECO:0000313" key="2">
    <source>
        <dbReference type="EMBL" id="KAK5624543.1"/>
    </source>
</evidence>
<gene>
    <name evidence="2" type="ORF">RRF57_000259</name>
</gene>
<protein>
    <recommendedName>
        <fullName evidence="4">Elongin-A</fullName>
    </recommendedName>
</protein>
<dbReference type="InterPro" id="IPR010684">
    <property type="entry name" value="RNA_pol_II_trans_fac_SIII_A"/>
</dbReference>
<dbReference type="PANTHER" id="PTHR15141">
    <property type="entry name" value="TRANSCRIPTION ELONGATION FACTOR B POLYPEPTIDE 3"/>
    <property type="match status" value="1"/>
</dbReference>
<comment type="caution">
    <text evidence="2">The sequence shown here is derived from an EMBL/GenBank/DDBJ whole genome shotgun (WGS) entry which is preliminary data.</text>
</comment>
<dbReference type="Proteomes" id="UP001305414">
    <property type="component" value="Unassembled WGS sequence"/>
</dbReference>